<comment type="caution">
    <text evidence="1">The sequence shown here is derived from an EMBL/GenBank/DDBJ whole genome shotgun (WGS) entry which is preliminary data.</text>
</comment>
<keyword evidence="2" id="KW-1185">Reference proteome</keyword>
<sequence>MPANPSLVYWSSVSLYAANRNWDERFETHAEAKEFFTERNLGKEQKWKIISEVWVEMLAYAATHCRGNHHAQQLRKGGELLTHVWLLMAHLGITEQFQIYRGHAVSAHRQVRTRFCAEDIVSK</sequence>
<accession>A0ABS8RM95</accession>
<dbReference type="Pfam" id="PF04578">
    <property type="entry name" value="DUF594"/>
    <property type="match status" value="1"/>
</dbReference>
<dbReference type="PANTHER" id="PTHR31325">
    <property type="entry name" value="OS01G0798800 PROTEIN-RELATED"/>
    <property type="match status" value="1"/>
</dbReference>
<organism evidence="1 2">
    <name type="scientific">Datura stramonium</name>
    <name type="common">Jimsonweed</name>
    <name type="synonym">Common thornapple</name>
    <dbReference type="NCBI Taxonomy" id="4076"/>
    <lineage>
        <taxon>Eukaryota</taxon>
        <taxon>Viridiplantae</taxon>
        <taxon>Streptophyta</taxon>
        <taxon>Embryophyta</taxon>
        <taxon>Tracheophyta</taxon>
        <taxon>Spermatophyta</taxon>
        <taxon>Magnoliopsida</taxon>
        <taxon>eudicotyledons</taxon>
        <taxon>Gunneridae</taxon>
        <taxon>Pentapetalae</taxon>
        <taxon>asterids</taxon>
        <taxon>lamiids</taxon>
        <taxon>Solanales</taxon>
        <taxon>Solanaceae</taxon>
        <taxon>Solanoideae</taxon>
        <taxon>Datureae</taxon>
        <taxon>Datura</taxon>
    </lineage>
</organism>
<gene>
    <name evidence="1" type="ORF">HAX54_035828</name>
</gene>
<dbReference type="EMBL" id="JACEIK010000047">
    <property type="protein sequence ID" value="MCD7447897.1"/>
    <property type="molecule type" value="Genomic_DNA"/>
</dbReference>
<dbReference type="InterPro" id="IPR007658">
    <property type="entry name" value="DUF594"/>
</dbReference>
<dbReference type="Proteomes" id="UP000823775">
    <property type="component" value="Unassembled WGS sequence"/>
</dbReference>
<reference evidence="1 2" key="1">
    <citation type="journal article" date="2021" name="BMC Genomics">
        <title>Datura genome reveals duplications of psychoactive alkaloid biosynthetic genes and high mutation rate following tissue culture.</title>
        <authorList>
            <person name="Rajewski A."/>
            <person name="Carter-House D."/>
            <person name="Stajich J."/>
            <person name="Litt A."/>
        </authorList>
    </citation>
    <scope>NUCLEOTIDE SEQUENCE [LARGE SCALE GENOMIC DNA]</scope>
    <source>
        <strain evidence="1">AR-01</strain>
    </source>
</reference>
<proteinExistence type="predicted"/>
<evidence type="ECO:0000313" key="1">
    <source>
        <dbReference type="EMBL" id="MCD7447897.1"/>
    </source>
</evidence>
<protein>
    <submittedName>
        <fullName evidence="1">Uncharacterized protein</fullName>
    </submittedName>
</protein>
<name>A0ABS8RM95_DATST</name>
<evidence type="ECO:0000313" key="2">
    <source>
        <dbReference type="Proteomes" id="UP000823775"/>
    </source>
</evidence>